<dbReference type="RefSeq" id="WP_122903368.1">
    <property type="nucleotide sequence ID" value="NZ_CP154342.1"/>
</dbReference>
<dbReference type="GO" id="GO:0071973">
    <property type="term" value="P:bacterial-type flagellum-dependent cell motility"/>
    <property type="evidence" value="ECO:0007669"/>
    <property type="project" value="InterPro"/>
</dbReference>
<evidence type="ECO:0000313" key="6">
    <source>
        <dbReference type="EMBL" id="RNB59702.1"/>
    </source>
</evidence>
<evidence type="ECO:0000256" key="3">
    <source>
        <dbReference type="ARBA" id="ARBA00023143"/>
    </source>
</evidence>
<sequence>MDINALSQTASVRTPVANKLPTPAEVTKDFTSFLTDALNQVNQAQVESANLADRFAAGEITDLHQVTVAGQKASVMLQMTLQVRNKMIESYQEIMRMQI</sequence>
<dbReference type="GO" id="GO:0009425">
    <property type="term" value="C:bacterial-type flagellum basal body"/>
    <property type="evidence" value="ECO:0007669"/>
    <property type="project" value="UniProtKB-SubCell"/>
</dbReference>
<proteinExistence type="inferred from homology"/>
<dbReference type="InterPro" id="IPR001624">
    <property type="entry name" value="FliE"/>
</dbReference>
<protein>
    <recommendedName>
        <fullName evidence="4 5">Flagellar hook-basal body complex protein FliE</fullName>
    </recommendedName>
</protein>
<organism evidence="6 7">
    <name type="scientific">Brevibacillus gelatini</name>
    <dbReference type="NCBI Taxonomy" id="1655277"/>
    <lineage>
        <taxon>Bacteria</taxon>
        <taxon>Bacillati</taxon>
        <taxon>Bacillota</taxon>
        <taxon>Bacilli</taxon>
        <taxon>Bacillales</taxon>
        <taxon>Paenibacillaceae</taxon>
        <taxon>Brevibacillus</taxon>
    </lineage>
</organism>
<dbReference type="AlphaFoldDB" id="A0A3M8B8S5"/>
<dbReference type="PRINTS" id="PR01006">
    <property type="entry name" value="FLGHOOKFLIE"/>
</dbReference>
<evidence type="ECO:0000256" key="1">
    <source>
        <dbReference type="ARBA" id="ARBA00004117"/>
    </source>
</evidence>
<dbReference type="GO" id="GO:0005198">
    <property type="term" value="F:structural molecule activity"/>
    <property type="evidence" value="ECO:0007669"/>
    <property type="project" value="UniProtKB-UniRule"/>
</dbReference>
<comment type="similarity">
    <text evidence="2 4">Belongs to the FliE family.</text>
</comment>
<name>A0A3M8B8S5_9BACL</name>
<dbReference type="Proteomes" id="UP000268829">
    <property type="component" value="Unassembled WGS sequence"/>
</dbReference>
<comment type="subcellular location">
    <subcellularLocation>
        <location evidence="1 4">Bacterial flagellum basal body</location>
    </subcellularLocation>
</comment>
<keyword evidence="6" id="KW-0966">Cell projection</keyword>
<evidence type="ECO:0000256" key="2">
    <source>
        <dbReference type="ARBA" id="ARBA00009272"/>
    </source>
</evidence>
<accession>A0A3M8B8S5</accession>
<dbReference type="PANTHER" id="PTHR34653:SF1">
    <property type="entry name" value="FLAGELLAR HOOK-BASAL BODY COMPLEX PROTEIN FLIE"/>
    <property type="match status" value="1"/>
</dbReference>
<dbReference type="Pfam" id="PF02049">
    <property type="entry name" value="FliE"/>
    <property type="match status" value="1"/>
</dbReference>
<keyword evidence="6" id="KW-0282">Flagellum</keyword>
<dbReference type="GO" id="GO:0003774">
    <property type="term" value="F:cytoskeletal motor activity"/>
    <property type="evidence" value="ECO:0007669"/>
    <property type="project" value="InterPro"/>
</dbReference>
<dbReference type="OrthoDB" id="9812413at2"/>
<keyword evidence="3 4" id="KW-0975">Bacterial flagellum</keyword>
<dbReference type="NCBIfam" id="TIGR00205">
    <property type="entry name" value="fliE"/>
    <property type="match status" value="1"/>
</dbReference>
<evidence type="ECO:0000256" key="4">
    <source>
        <dbReference type="HAMAP-Rule" id="MF_00724"/>
    </source>
</evidence>
<gene>
    <name evidence="4 6" type="primary">fliE</name>
    <name evidence="6" type="ORF">EDM57_03410</name>
</gene>
<evidence type="ECO:0000256" key="5">
    <source>
        <dbReference type="NCBIfam" id="TIGR00205"/>
    </source>
</evidence>
<keyword evidence="7" id="KW-1185">Reference proteome</keyword>
<dbReference type="HAMAP" id="MF_00724">
    <property type="entry name" value="FliE"/>
    <property type="match status" value="1"/>
</dbReference>
<dbReference type="PANTHER" id="PTHR34653">
    <property type="match status" value="1"/>
</dbReference>
<dbReference type="EMBL" id="RHHS01000012">
    <property type="protein sequence ID" value="RNB59702.1"/>
    <property type="molecule type" value="Genomic_DNA"/>
</dbReference>
<keyword evidence="6" id="KW-0969">Cilium</keyword>
<reference evidence="6 7" key="1">
    <citation type="submission" date="2018-10" db="EMBL/GenBank/DDBJ databases">
        <title>Phylogenomics of Brevibacillus.</title>
        <authorList>
            <person name="Dunlap C."/>
        </authorList>
    </citation>
    <scope>NUCLEOTIDE SEQUENCE [LARGE SCALE GENOMIC DNA]</scope>
    <source>
        <strain evidence="6 7">DSM 100115</strain>
    </source>
</reference>
<evidence type="ECO:0000313" key="7">
    <source>
        <dbReference type="Proteomes" id="UP000268829"/>
    </source>
</evidence>
<comment type="caution">
    <text evidence="6">The sequence shown here is derived from an EMBL/GenBank/DDBJ whole genome shotgun (WGS) entry which is preliminary data.</text>
</comment>